<dbReference type="AlphaFoldDB" id="A0A151ZGV5"/>
<evidence type="ECO:0000256" key="2">
    <source>
        <dbReference type="ARBA" id="ARBA00009665"/>
    </source>
</evidence>
<feature type="domain" description="SPX" evidence="9">
    <location>
        <begin position="1"/>
        <end position="381"/>
    </location>
</feature>
<evidence type="ECO:0000259" key="9">
    <source>
        <dbReference type="PROSITE" id="PS51382"/>
    </source>
</evidence>
<dbReference type="Proteomes" id="UP000076078">
    <property type="component" value="Unassembled WGS sequence"/>
</dbReference>
<keyword evidence="4 7" id="KW-1133">Transmembrane helix</keyword>
<feature type="region of interest" description="Disordered" evidence="6">
    <location>
        <begin position="238"/>
        <end position="277"/>
    </location>
</feature>
<evidence type="ECO:0000256" key="3">
    <source>
        <dbReference type="ARBA" id="ARBA00022692"/>
    </source>
</evidence>
<dbReference type="STRING" id="361077.A0A151ZGV5"/>
<dbReference type="InterPro" id="IPR004331">
    <property type="entry name" value="SPX_dom"/>
</dbReference>
<feature type="transmembrane region" description="Helical" evidence="7">
    <location>
        <begin position="761"/>
        <end position="781"/>
    </location>
</feature>
<feature type="transmembrane region" description="Helical" evidence="7">
    <location>
        <begin position="470"/>
        <end position="495"/>
    </location>
</feature>
<dbReference type="OrthoDB" id="9970435at2759"/>
<evidence type="ECO:0000256" key="7">
    <source>
        <dbReference type="SAM" id="Phobius"/>
    </source>
</evidence>
<dbReference type="PANTHER" id="PTHR10783">
    <property type="entry name" value="XENOTROPIC AND POLYTROPIC RETROVIRUS RECEPTOR 1-RELATED"/>
    <property type="match status" value="1"/>
</dbReference>
<feature type="transmembrane region" description="Helical" evidence="7">
    <location>
        <begin position="553"/>
        <end position="570"/>
    </location>
</feature>
<reference evidence="10 11" key="1">
    <citation type="submission" date="2015-12" db="EMBL/GenBank/DDBJ databases">
        <title>Dictyostelia acquired genes for synthesis and detection of signals that induce cell-type specialization by lateral gene transfer from prokaryotes.</title>
        <authorList>
            <person name="Gloeckner G."/>
            <person name="Schaap P."/>
        </authorList>
    </citation>
    <scope>NUCLEOTIDE SEQUENCE [LARGE SCALE GENOMIC DNA]</scope>
    <source>
        <strain evidence="10 11">TK</strain>
    </source>
</reference>
<feature type="region of interest" description="Disordered" evidence="6">
    <location>
        <begin position="99"/>
        <end position="124"/>
    </location>
</feature>
<evidence type="ECO:0000256" key="5">
    <source>
        <dbReference type="ARBA" id="ARBA00023136"/>
    </source>
</evidence>
<evidence type="ECO:0000256" key="1">
    <source>
        <dbReference type="ARBA" id="ARBA00004141"/>
    </source>
</evidence>
<dbReference type="CDD" id="cd14447">
    <property type="entry name" value="SPX"/>
    <property type="match status" value="1"/>
</dbReference>
<dbReference type="PANTHER" id="PTHR10783:SF103">
    <property type="entry name" value="SOLUTE CARRIER FAMILY 53 MEMBER 1"/>
    <property type="match status" value="1"/>
</dbReference>
<feature type="domain" description="EXS" evidence="8">
    <location>
        <begin position="636"/>
        <end position="841"/>
    </location>
</feature>
<dbReference type="FunCoup" id="A0A151ZGV5">
    <property type="interactions" value="4"/>
</dbReference>
<feature type="transmembrane region" description="Helical" evidence="7">
    <location>
        <begin position="437"/>
        <end position="458"/>
    </location>
</feature>
<keyword evidence="3 7" id="KW-0812">Transmembrane</keyword>
<dbReference type="Pfam" id="PF03105">
    <property type="entry name" value="SPX"/>
    <property type="match status" value="1"/>
</dbReference>
<dbReference type="GO" id="GO:0006817">
    <property type="term" value="P:phosphate ion transport"/>
    <property type="evidence" value="ECO:0007669"/>
    <property type="project" value="TreeGrafter"/>
</dbReference>
<dbReference type="Pfam" id="PF03124">
    <property type="entry name" value="EXS"/>
    <property type="match status" value="1"/>
</dbReference>
<keyword evidence="11" id="KW-1185">Reference proteome</keyword>
<dbReference type="GO" id="GO:0000822">
    <property type="term" value="F:inositol hexakisphosphate binding"/>
    <property type="evidence" value="ECO:0007669"/>
    <property type="project" value="TreeGrafter"/>
</dbReference>
<dbReference type="InParanoid" id="A0A151ZGV5"/>
<dbReference type="OMA" id="NIFMWRR"/>
<feature type="compositionally biased region" description="Low complexity" evidence="6">
    <location>
        <begin position="199"/>
        <end position="216"/>
    </location>
</feature>
<evidence type="ECO:0000256" key="6">
    <source>
        <dbReference type="SAM" id="MobiDB-lite"/>
    </source>
</evidence>
<comment type="similarity">
    <text evidence="2">Belongs to the SYG1 (TC 2.A.94) family.</text>
</comment>
<sequence>MKFGKILEQQQIPEWRDKYVNYKFLRKTIKRVKLDIEKLNINLKSRELVSELPHDVVIVQSQALSRSSPSVSRGSPSLRTSFSNVSLRTLLQNHNDQVDYESLDNNNNNNNSNSNNNNSQQIVGDGVSHLDDLQNSMQSLKGIQDEILQVFVDEMNKVNDFYQQRENEAIERFNKIKEQIPLYVQSKLKKSHKPQNMDSNSNSNSNSINNNSGGHSIIIGTPVDQFNIEMNLLGASNVDSENEDEPQMSVTNGGGDEDFDQCGDGAGNTSSGEDNGQNIELHDQIEMKNYGVKFLGTLKSIKKLKEILPFNPGEVIEQNAKKLLSLGKKTNEEIMKEAMKEFYHYLIILKNYQVINYTAFVKILKKAEKNTHLLLASKILDQIESLPLRTSKKVEKISKSLENLYSELFSRSKSLRDARKQLRNTERSSTNPNTSSFFTGVCTGWCTAILILIYYFIYSGEQTDFTRFSVVYNLYSALGLVLLWTVMFGLDVMIWTKFHVHYSFIFEISANKLNHFKIFQAVTLLSVLWVTSIGVYMWTSVDAPFPFTIPPEFQPLILLGVYICLLIFPWNQFQLSTRKWFLQTIYRIVSAPKNSVRFKDFFMGDQLSSLVLMMVLSTQFVCFYAVDVWEEEGEAVCPSKARYINPFISGLPAWWRFVQCLRRYYDSRDKVHLKNALKYSLSIIVVFFSTMDSFYSTNGWRSPLRITWLIFGVCNSSYSYYWDIFHDWTILTLRPGVSPTFLNKISPWKYQIRKKRMYPHVFVYYLAIISNLGFRFTWTFTKSLPQLIHFLPSYKLVVVIAIIEVMRRFQWNIYRLENEHLNNCGKFRVIREIPLPFNNLN</sequence>
<evidence type="ECO:0000313" key="11">
    <source>
        <dbReference type="Proteomes" id="UP000076078"/>
    </source>
</evidence>
<dbReference type="GO" id="GO:0005886">
    <property type="term" value="C:plasma membrane"/>
    <property type="evidence" value="ECO:0007669"/>
    <property type="project" value="TreeGrafter"/>
</dbReference>
<proteinExistence type="inferred from homology"/>
<feature type="transmembrane region" description="Helical" evidence="7">
    <location>
        <begin position="607"/>
        <end position="626"/>
    </location>
</feature>
<gene>
    <name evidence="10" type="ORF">DLAC_05772</name>
</gene>
<dbReference type="EMBL" id="LODT01000028">
    <property type="protein sequence ID" value="KYQ93139.1"/>
    <property type="molecule type" value="Genomic_DNA"/>
</dbReference>
<organism evidence="10 11">
    <name type="scientific">Tieghemostelium lacteum</name>
    <name type="common">Slime mold</name>
    <name type="synonym">Dictyostelium lacteum</name>
    <dbReference type="NCBI Taxonomy" id="361077"/>
    <lineage>
        <taxon>Eukaryota</taxon>
        <taxon>Amoebozoa</taxon>
        <taxon>Evosea</taxon>
        <taxon>Eumycetozoa</taxon>
        <taxon>Dictyostelia</taxon>
        <taxon>Dictyosteliales</taxon>
        <taxon>Raperosteliaceae</taxon>
        <taxon>Tieghemostelium</taxon>
    </lineage>
</organism>
<comment type="subcellular location">
    <subcellularLocation>
        <location evidence="1">Membrane</location>
        <topology evidence="1">Multi-pass membrane protein</topology>
    </subcellularLocation>
</comment>
<feature type="region of interest" description="Disordered" evidence="6">
    <location>
        <begin position="187"/>
        <end position="216"/>
    </location>
</feature>
<feature type="transmembrane region" description="Helical" evidence="7">
    <location>
        <begin position="516"/>
        <end position="538"/>
    </location>
</feature>
<evidence type="ECO:0000313" key="10">
    <source>
        <dbReference type="EMBL" id="KYQ93139.1"/>
    </source>
</evidence>
<name>A0A151ZGV5_TIELA</name>
<dbReference type="PROSITE" id="PS51382">
    <property type="entry name" value="SPX"/>
    <property type="match status" value="1"/>
</dbReference>
<evidence type="ECO:0000256" key="4">
    <source>
        <dbReference type="ARBA" id="ARBA00022989"/>
    </source>
</evidence>
<accession>A0A151ZGV5</accession>
<feature type="transmembrane region" description="Helical" evidence="7">
    <location>
        <begin position="676"/>
        <end position="695"/>
    </location>
</feature>
<feature type="transmembrane region" description="Helical" evidence="7">
    <location>
        <begin position="787"/>
        <end position="806"/>
    </location>
</feature>
<evidence type="ECO:0000259" key="8">
    <source>
        <dbReference type="PROSITE" id="PS51380"/>
    </source>
</evidence>
<dbReference type="InterPro" id="IPR004342">
    <property type="entry name" value="EXS_C"/>
</dbReference>
<feature type="compositionally biased region" description="Polar residues" evidence="6">
    <location>
        <begin position="267"/>
        <end position="277"/>
    </location>
</feature>
<dbReference type="GO" id="GO:0005794">
    <property type="term" value="C:Golgi apparatus"/>
    <property type="evidence" value="ECO:0007669"/>
    <property type="project" value="TreeGrafter"/>
</dbReference>
<dbReference type="PROSITE" id="PS51380">
    <property type="entry name" value="EXS"/>
    <property type="match status" value="1"/>
</dbReference>
<dbReference type="GO" id="GO:0016036">
    <property type="term" value="P:cellular response to phosphate starvation"/>
    <property type="evidence" value="ECO:0007669"/>
    <property type="project" value="TreeGrafter"/>
</dbReference>
<keyword evidence="5 7" id="KW-0472">Membrane</keyword>
<feature type="compositionally biased region" description="Low complexity" evidence="6">
    <location>
        <begin position="105"/>
        <end position="119"/>
    </location>
</feature>
<comment type="caution">
    <text evidence="10">The sequence shown here is derived from an EMBL/GenBank/DDBJ whole genome shotgun (WGS) entry which is preliminary data.</text>
</comment>
<protein>
    <submittedName>
        <fullName evidence="10">SPX domain-containing protein</fullName>
    </submittedName>
</protein>